<sequence>MQATYSFPEIKSLVRSLDNSSINILKELIEEEKDFFSLPELRAINRFIQIKNRQIVGNEVKFDYLLSFN</sequence>
<reference evidence="1 2" key="1">
    <citation type="submission" date="2019-07" db="EMBL/GenBank/DDBJ databases">
        <title>Whole genome shotgun sequence of Segetibacter aerophilus NBRC 106135.</title>
        <authorList>
            <person name="Hosoyama A."/>
            <person name="Uohara A."/>
            <person name="Ohji S."/>
            <person name="Ichikawa N."/>
        </authorList>
    </citation>
    <scope>NUCLEOTIDE SEQUENCE [LARGE SCALE GENOMIC DNA]</scope>
    <source>
        <strain evidence="1 2">NBRC 106135</strain>
    </source>
</reference>
<dbReference type="Proteomes" id="UP000321513">
    <property type="component" value="Unassembled WGS sequence"/>
</dbReference>
<comment type="caution">
    <text evidence="1">The sequence shown here is derived from an EMBL/GenBank/DDBJ whole genome shotgun (WGS) entry which is preliminary data.</text>
</comment>
<dbReference type="EMBL" id="BJYT01000007">
    <property type="protein sequence ID" value="GEO09651.1"/>
    <property type="molecule type" value="Genomic_DNA"/>
</dbReference>
<proteinExistence type="predicted"/>
<dbReference type="RefSeq" id="WP_147203770.1">
    <property type="nucleotide sequence ID" value="NZ_BJYT01000007.1"/>
</dbReference>
<name>A0A512BCG1_9BACT</name>
<dbReference type="AlphaFoldDB" id="A0A512BCG1"/>
<evidence type="ECO:0000313" key="2">
    <source>
        <dbReference type="Proteomes" id="UP000321513"/>
    </source>
</evidence>
<organism evidence="1 2">
    <name type="scientific">Segetibacter aerophilus</name>
    <dbReference type="NCBI Taxonomy" id="670293"/>
    <lineage>
        <taxon>Bacteria</taxon>
        <taxon>Pseudomonadati</taxon>
        <taxon>Bacteroidota</taxon>
        <taxon>Chitinophagia</taxon>
        <taxon>Chitinophagales</taxon>
        <taxon>Chitinophagaceae</taxon>
        <taxon>Segetibacter</taxon>
    </lineage>
</organism>
<keyword evidence="2" id="KW-1185">Reference proteome</keyword>
<gene>
    <name evidence="1" type="ORF">SAE01_21470</name>
</gene>
<protein>
    <submittedName>
        <fullName evidence="1">Uncharacterized protein</fullName>
    </submittedName>
</protein>
<evidence type="ECO:0000313" key="1">
    <source>
        <dbReference type="EMBL" id="GEO09651.1"/>
    </source>
</evidence>
<accession>A0A512BCG1</accession>